<dbReference type="PANTHER" id="PTHR31987">
    <property type="entry name" value="GLUTAMINASE A-RELATED"/>
    <property type="match status" value="1"/>
</dbReference>
<dbReference type="RefSeq" id="WP_069408351.1">
    <property type="nucleotide sequence ID" value="NZ_JAQCZP010000051.1"/>
</dbReference>
<evidence type="ECO:0000313" key="4">
    <source>
        <dbReference type="EMBL" id="ODR47834.1"/>
    </source>
</evidence>
<dbReference type="EMBL" id="MEHD01000044">
    <property type="protein sequence ID" value="ODR47834.1"/>
    <property type="molecule type" value="Genomic_DNA"/>
</dbReference>
<proteinExistence type="predicted"/>
<dbReference type="Pfam" id="PF16334">
    <property type="entry name" value="DUF4964"/>
    <property type="match status" value="1"/>
</dbReference>
<reference evidence="4 5" key="1">
    <citation type="submission" date="2016-08" db="EMBL/GenBank/DDBJ databases">
        <title>Characterization of Isolates of Eisenbergiella tayi Derived from Blood Cultures, Using Whole Genome Sequencing.</title>
        <authorList>
            <person name="Bernier A.-M."/>
            <person name="Burdz T."/>
            <person name="Wiebe D."/>
            <person name="Bernard K."/>
        </authorList>
    </citation>
    <scope>NUCLEOTIDE SEQUENCE [LARGE SCALE GENOMIC DNA]</scope>
    <source>
        <strain evidence="4 5">NML120146</strain>
    </source>
</reference>
<name>A0ABX3A9A7_9FIRM</name>
<dbReference type="Pfam" id="PF16335">
    <property type="entry name" value="GtaA_6_Hairpin"/>
    <property type="match status" value="1"/>
</dbReference>
<evidence type="ECO:0000313" key="5">
    <source>
        <dbReference type="Proteomes" id="UP000094869"/>
    </source>
</evidence>
<dbReference type="InterPro" id="IPR032514">
    <property type="entry name" value="GtaA_central"/>
</dbReference>
<dbReference type="InterPro" id="IPR052743">
    <property type="entry name" value="Glutaminase_GtaA"/>
</dbReference>
<dbReference type="PANTHER" id="PTHR31987:SF1">
    <property type="entry name" value="GLUTAMINASE A"/>
    <property type="match status" value="1"/>
</dbReference>
<comment type="caution">
    <text evidence="4">The sequence shown here is derived from an EMBL/GenBank/DDBJ whole genome shotgun (WGS) entry which is preliminary data.</text>
</comment>
<gene>
    <name evidence="4" type="ORF">BEI63_26185</name>
</gene>
<feature type="domain" description="Glutaminase A N-terminal" evidence="3">
    <location>
        <begin position="75"/>
        <end position="194"/>
    </location>
</feature>
<dbReference type="InterPro" id="IPR033433">
    <property type="entry name" value="GtaA_N"/>
</dbReference>
<dbReference type="InterPro" id="IPR032515">
    <property type="entry name" value="DUF4964"/>
</dbReference>
<feature type="domain" description="DUF4964" evidence="1">
    <location>
        <begin position="5"/>
        <end position="61"/>
    </location>
</feature>
<keyword evidence="5" id="KW-1185">Reference proteome</keyword>
<evidence type="ECO:0000259" key="3">
    <source>
        <dbReference type="Pfam" id="PF17168"/>
    </source>
</evidence>
<accession>A0ABX3A9A7</accession>
<organism evidence="4 5">
    <name type="scientific">Eisenbergiella tayi</name>
    <dbReference type="NCBI Taxonomy" id="1432052"/>
    <lineage>
        <taxon>Bacteria</taxon>
        <taxon>Bacillati</taxon>
        <taxon>Bacillota</taxon>
        <taxon>Clostridia</taxon>
        <taxon>Lachnospirales</taxon>
        <taxon>Lachnospiraceae</taxon>
        <taxon>Eisenbergiella</taxon>
    </lineage>
</organism>
<evidence type="ECO:0000259" key="1">
    <source>
        <dbReference type="Pfam" id="PF16334"/>
    </source>
</evidence>
<evidence type="ECO:0000259" key="2">
    <source>
        <dbReference type="Pfam" id="PF16335"/>
    </source>
</evidence>
<protein>
    <submittedName>
        <fullName evidence="4">Glutaminase</fullName>
    </submittedName>
</protein>
<sequence>MKVKRAASIPLILHDPYFSIWSGTDKLYDSDTVHWCGKRQKIRGYITIDGESFCFMGDKEFHQVIPQTCVEITATGTKYTFENEKVILTAAFTSPLLLEEPVLVSRPCTYVDFEVVRKAGEADVTIDVQISADLVRFTPGAVVGGSYRTDDFSYAVMGKAEQKPLGHSGDNITIDWGYVYLAVQDAFSQVCFDKANEQLMASVKLGTQMGCGTLVAAYDDLLSINYFGDWKKAYWTETYATILDAVGASFADKNSVQDKCRKLDAKIEEQAAAIGGEDYALLCCLSYRHSIAAHKLIADKDGNLVFLSKENDSNGCLGTVDVTYPSVPLYMLYNTEYVKGMLRPVFTFAACDVWEFDFAPHDVGRFPYATGQVYGLAGEKSGSAFDGSNGTVFPFFYQYSAGSRIYDFKYQMPVEECGNMLILTAAVCKLDGSPDFAAPHMEVLKKWCEYLLTYGADPGEQLCTDDFAGHLSHNVNLSAKAIMGIEAFALLARQMGQEEVYGEYHEKAVKMAGDWEKRADAGDHTALSFGDRDSWSLKYNLVWDKFFGSSLFREEVYRKEIDYYIKKSNVYGVPLDSRKEYTKSDWILWCASMTDDRKKVDALIAPIAAYVNETPSRVPFSDWYETVTGEYCHFIARSVQGGIFMPMLIHKNGI</sequence>
<feature type="domain" description="Glutaminase A central" evidence="2">
    <location>
        <begin position="276"/>
        <end position="646"/>
    </location>
</feature>
<dbReference type="Proteomes" id="UP000094869">
    <property type="component" value="Unassembled WGS sequence"/>
</dbReference>
<dbReference type="Pfam" id="PF17168">
    <property type="entry name" value="DUF5127"/>
    <property type="match status" value="1"/>
</dbReference>